<dbReference type="Pfam" id="PF11021">
    <property type="entry name" value="DUF2613"/>
    <property type="match status" value="1"/>
</dbReference>
<accession>A0A0G3H7E2</accession>
<evidence type="ECO:0000313" key="2">
    <source>
        <dbReference type="EMBL" id="AKK07087.1"/>
    </source>
</evidence>
<keyword evidence="1" id="KW-0472">Membrane</keyword>
<dbReference type="AlphaFoldDB" id="A0A0G3H7E2"/>
<proteinExistence type="predicted"/>
<feature type="transmembrane region" description="Helical" evidence="1">
    <location>
        <begin position="30"/>
        <end position="51"/>
    </location>
</feature>
<keyword evidence="1" id="KW-1133">Transmembrane helix</keyword>
<protein>
    <submittedName>
        <fullName evidence="2">Putative DUF2613 family protein</fullName>
    </submittedName>
</protein>
<dbReference type="Proteomes" id="UP000035199">
    <property type="component" value="Chromosome"/>
</dbReference>
<name>A0A0G3H7E2_9CORY</name>
<reference evidence="2 3" key="1">
    <citation type="journal article" date="2015" name="Genome Announc.">
        <title>Complete Genome Sequence of the Type Strain Corynebacterium mustelae DSM 45274, Isolated from Various Tissues of a Male Ferret with Lethal Sepsis.</title>
        <authorList>
            <person name="Ruckert C."/>
            <person name="Eimer J."/>
            <person name="Winkler A."/>
            <person name="Tauch A."/>
        </authorList>
    </citation>
    <scope>NUCLEOTIDE SEQUENCE [LARGE SCALE GENOMIC DNA]</scope>
    <source>
        <strain evidence="2 3">DSM 45274</strain>
    </source>
</reference>
<dbReference type="EMBL" id="CP011542">
    <property type="protein sequence ID" value="AKK07087.1"/>
    <property type="molecule type" value="Genomic_DNA"/>
</dbReference>
<evidence type="ECO:0000313" key="3">
    <source>
        <dbReference type="Proteomes" id="UP000035199"/>
    </source>
</evidence>
<keyword evidence="1" id="KW-0812">Transmembrane</keyword>
<dbReference type="STRING" id="571915.CMUST_13970"/>
<reference evidence="3" key="2">
    <citation type="submission" date="2015-05" db="EMBL/GenBank/DDBJ databases">
        <title>Complete genome sequence of Corynebacterium mustelae DSM 45274, isolated from various tissues of a male ferret with lethal sepsis.</title>
        <authorList>
            <person name="Ruckert C."/>
            <person name="Albersmeier A."/>
            <person name="Winkler A."/>
            <person name="Tauch A."/>
        </authorList>
    </citation>
    <scope>NUCLEOTIDE SEQUENCE [LARGE SCALE GENOMIC DNA]</scope>
    <source>
        <strain evidence="3">DSM 45274</strain>
    </source>
</reference>
<keyword evidence="3" id="KW-1185">Reference proteome</keyword>
<evidence type="ECO:0000256" key="1">
    <source>
        <dbReference type="SAM" id="Phobius"/>
    </source>
</evidence>
<organism evidence="2 3">
    <name type="scientific">Corynebacterium mustelae</name>
    <dbReference type="NCBI Taxonomy" id="571915"/>
    <lineage>
        <taxon>Bacteria</taxon>
        <taxon>Bacillati</taxon>
        <taxon>Actinomycetota</taxon>
        <taxon>Actinomycetes</taxon>
        <taxon>Mycobacteriales</taxon>
        <taxon>Corynebacteriaceae</taxon>
        <taxon>Corynebacterium</taxon>
    </lineage>
</organism>
<dbReference type="InterPro" id="IPR022566">
    <property type="entry name" value="DUF2613"/>
</dbReference>
<dbReference type="PATRIC" id="fig|571915.4.peg.2999"/>
<gene>
    <name evidence="2" type="ORF">CMUST_13970</name>
</gene>
<dbReference type="KEGG" id="cmv:CMUST_13970"/>
<sequence>MAFTSAPIPAIFAGMAYESDTLNRRTLGPAIASGVVGIALGVVAVVGVSVFSSANSLPDSEAKDVEAAVLGDPEYGSRN</sequence>